<evidence type="ECO:0000256" key="4">
    <source>
        <dbReference type="ARBA" id="ARBA00022777"/>
    </source>
</evidence>
<evidence type="ECO:0000256" key="7">
    <source>
        <dbReference type="HAMAP-Rule" id="MF_00109"/>
    </source>
</evidence>
<comment type="catalytic activity">
    <reaction evidence="7">
        <text>shikimate + ATP = 3-phosphoshikimate + ADP + H(+)</text>
        <dbReference type="Rhea" id="RHEA:13121"/>
        <dbReference type="ChEBI" id="CHEBI:15378"/>
        <dbReference type="ChEBI" id="CHEBI:30616"/>
        <dbReference type="ChEBI" id="CHEBI:36208"/>
        <dbReference type="ChEBI" id="CHEBI:145989"/>
        <dbReference type="ChEBI" id="CHEBI:456216"/>
        <dbReference type="EC" id="2.7.1.71"/>
    </reaction>
</comment>
<dbReference type="RefSeq" id="WP_150086281.1">
    <property type="nucleotide sequence ID" value="NZ_VWSF01000001.1"/>
</dbReference>
<dbReference type="GO" id="GO:0005829">
    <property type="term" value="C:cytosol"/>
    <property type="evidence" value="ECO:0007669"/>
    <property type="project" value="TreeGrafter"/>
</dbReference>
<reference evidence="8 9" key="1">
    <citation type="submission" date="2019-09" db="EMBL/GenBank/DDBJ databases">
        <title>Genome sequence and assembly of Adhaeribacter sp.</title>
        <authorList>
            <person name="Chhetri G."/>
        </authorList>
    </citation>
    <scope>NUCLEOTIDE SEQUENCE [LARGE SCALE GENOMIC DNA]</scope>
    <source>
        <strain evidence="8 9">DK36</strain>
    </source>
</reference>
<accession>A0A5M6DSJ8</accession>
<dbReference type="Gene3D" id="3.40.50.300">
    <property type="entry name" value="P-loop containing nucleotide triphosphate hydrolases"/>
    <property type="match status" value="1"/>
</dbReference>
<dbReference type="GO" id="GO:0009423">
    <property type="term" value="P:chorismate biosynthetic process"/>
    <property type="evidence" value="ECO:0007669"/>
    <property type="project" value="UniProtKB-UniRule"/>
</dbReference>
<dbReference type="GO" id="GO:0004765">
    <property type="term" value="F:shikimate kinase activity"/>
    <property type="evidence" value="ECO:0007669"/>
    <property type="project" value="UniProtKB-UniRule"/>
</dbReference>
<comment type="similarity">
    <text evidence="7">Belongs to the shikimate kinase family.</text>
</comment>
<keyword evidence="6 7" id="KW-0057">Aromatic amino acid biosynthesis</keyword>
<proteinExistence type="inferred from homology"/>
<name>A0A5M6DSJ8_9BACT</name>
<dbReference type="InterPro" id="IPR027417">
    <property type="entry name" value="P-loop_NTPase"/>
</dbReference>
<dbReference type="CDD" id="cd00464">
    <property type="entry name" value="SK"/>
    <property type="match status" value="1"/>
</dbReference>
<keyword evidence="3 7" id="KW-0547">Nucleotide-binding</keyword>
<comment type="function">
    <text evidence="7">Catalyzes the specific phosphorylation of the 3-hydroxyl group of shikimic acid using ATP as a cosubstrate.</text>
</comment>
<keyword evidence="5 7" id="KW-0067">ATP-binding</keyword>
<comment type="subunit">
    <text evidence="7">Monomer.</text>
</comment>
<evidence type="ECO:0000256" key="3">
    <source>
        <dbReference type="ARBA" id="ARBA00022741"/>
    </source>
</evidence>
<keyword evidence="4 7" id="KW-0418">Kinase</keyword>
<dbReference type="Pfam" id="PF01202">
    <property type="entry name" value="SKI"/>
    <property type="match status" value="1"/>
</dbReference>
<keyword evidence="1 7" id="KW-0028">Amino-acid biosynthesis</keyword>
<evidence type="ECO:0000256" key="2">
    <source>
        <dbReference type="ARBA" id="ARBA00022679"/>
    </source>
</evidence>
<dbReference type="PANTHER" id="PTHR21087:SF16">
    <property type="entry name" value="SHIKIMATE KINASE 1, CHLOROPLASTIC"/>
    <property type="match status" value="1"/>
</dbReference>
<dbReference type="PRINTS" id="PR01100">
    <property type="entry name" value="SHIKIMTKNASE"/>
</dbReference>
<feature type="binding site" evidence="7">
    <location>
        <begin position="12"/>
        <end position="17"/>
    </location>
    <ligand>
        <name>ATP</name>
        <dbReference type="ChEBI" id="CHEBI:30616"/>
    </ligand>
</feature>
<comment type="pathway">
    <text evidence="7">Metabolic intermediate biosynthesis; chorismate biosynthesis; chorismate from D-erythrose 4-phosphate and phosphoenolpyruvate: step 5/7.</text>
</comment>
<sequence>MSRPIFFVGMPGAGKSTIGRKLAATLHVPFFDLDEYLEEKEGSAIRQIFSSHGEVYFREIEARSLRALATQAPGSVIATGGGAPCFHNSMAYMNQHGTTVYLKAPITVLLERLTGHGREQRPLVAGKSTEEIKQFLTETLAKRKQFYETAHITYQNLTRERDVTDLCHLIARLETTC</sequence>
<feature type="binding site" evidence="7">
    <location>
        <position position="159"/>
    </location>
    <ligand>
        <name>ATP</name>
        <dbReference type="ChEBI" id="CHEBI:30616"/>
    </ligand>
</feature>
<comment type="subcellular location">
    <subcellularLocation>
        <location evidence="7">Cytoplasm</location>
    </subcellularLocation>
</comment>
<feature type="binding site" evidence="7">
    <location>
        <position position="34"/>
    </location>
    <ligand>
        <name>substrate</name>
    </ligand>
</feature>
<dbReference type="GO" id="GO:0008652">
    <property type="term" value="P:amino acid biosynthetic process"/>
    <property type="evidence" value="ECO:0007669"/>
    <property type="project" value="UniProtKB-KW"/>
</dbReference>
<dbReference type="InterPro" id="IPR000623">
    <property type="entry name" value="Shikimate_kinase/TSH1"/>
</dbReference>
<gene>
    <name evidence="7" type="primary">aroK</name>
    <name evidence="8" type="ORF">F0145_01440</name>
</gene>
<evidence type="ECO:0000313" key="9">
    <source>
        <dbReference type="Proteomes" id="UP000323426"/>
    </source>
</evidence>
<protein>
    <recommendedName>
        <fullName evidence="7">Shikimate kinase</fullName>
        <shortName evidence="7">SK</shortName>
        <ecNumber evidence="7">2.7.1.71</ecNumber>
    </recommendedName>
</protein>
<dbReference type="EMBL" id="VWSF01000001">
    <property type="protein sequence ID" value="KAA5549286.1"/>
    <property type="molecule type" value="Genomic_DNA"/>
</dbReference>
<organism evidence="8 9">
    <name type="scientific">Adhaeribacter rhizoryzae</name>
    <dbReference type="NCBI Taxonomy" id="2607907"/>
    <lineage>
        <taxon>Bacteria</taxon>
        <taxon>Pseudomonadati</taxon>
        <taxon>Bacteroidota</taxon>
        <taxon>Cytophagia</taxon>
        <taxon>Cytophagales</taxon>
        <taxon>Hymenobacteraceae</taxon>
        <taxon>Adhaeribacter</taxon>
    </lineage>
</organism>
<keyword evidence="7" id="KW-0479">Metal-binding</keyword>
<feature type="binding site" evidence="7">
    <location>
        <position position="81"/>
    </location>
    <ligand>
        <name>substrate</name>
    </ligand>
</feature>
<keyword evidence="7" id="KW-0460">Magnesium</keyword>
<evidence type="ECO:0000256" key="1">
    <source>
        <dbReference type="ARBA" id="ARBA00022605"/>
    </source>
</evidence>
<dbReference type="GO" id="GO:0009073">
    <property type="term" value="P:aromatic amino acid family biosynthetic process"/>
    <property type="evidence" value="ECO:0007669"/>
    <property type="project" value="UniProtKB-KW"/>
</dbReference>
<dbReference type="GO" id="GO:0005524">
    <property type="term" value="F:ATP binding"/>
    <property type="evidence" value="ECO:0007669"/>
    <property type="project" value="UniProtKB-UniRule"/>
</dbReference>
<dbReference type="PANTHER" id="PTHR21087">
    <property type="entry name" value="SHIKIMATE KINASE"/>
    <property type="match status" value="1"/>
</dbReference>
<keyword evidence="2 7" id="KW-0808">Transferase</keyword>
<comment type="cofactor">
    <cofactor evidence="7">
        <name>Mg(2+)</name>
        <dbReference type="ChEBI" id="CHEBI:18420"/>
    </cofactor>
    <text evidence="7">Binds 1 Mg(2+) ion per subunit.</text>
</comment>
<evidence type="ECO:0000256" key="5">
    <source>
        <dbReference type="ARBA" id="ARBA00022840"/>
    </source>
</evidence>
<keyword evidence="7" id="KW-0963">Cytoplasm</keyword>
<dbReference type="HAMAP" id="MF_00109">
    <property type="entry name" value="Shikimate_kinase"/>
    <property type="match status" value="1"/>
</dbReference>
<feature type="binding site" evidence="7">
    <location>
        <position position="16"/>
    </location>
    <ligand>
        <name>Mg(2+)</name>
        <dbReference type="ChEBI" id="CHEBI:18420"/>
    </ligand>
</feature>
<dbReference type="UniPathway" id="UPA00053">
    <property type="reaction ID" value="UER00088"/>
</dbReference>
<dbReference type="EC" id="2.7.1.71" evidence="7"/>
<dbReference type="GO" id="GO:0000287">
    <property type="term" value="F:magnesium ion binding"/>
    <property type="evidence" value="ECO:0007669"/>
    <property type="project" value="UniProtKB-UniRule"/>
</dbReference>
<keyword evidence="9" id="KW-1185">Reference proteome</keyword>
<dbReference type="Proteomes" id="UP000323426">
    <property type="component" value="Unassembled WGS sequence"/>
</dbReference>
<comment type="caution">
    <text evidence="8">The sequence shown here is derived from an EMBL/GenBank/DDBJ whole genome shotgun (WGS) entry which is preliminary data.</text>
</comment>
<evidence type="ECO:0000313" key="8">
    <source>
        <dbReference type="EMBL" id="KAA5549286.1"/>
    </source>
</evidence>
<feature type="binding site" evidence="7">
    <location>
        <position position="58"/>
    </location>
    <ligand>
        <name>substrate</name>
    </ligand>
</feature>
<dbReference type="SUPFAM" id="SSF52540">
    <property type="entry name" value="P-loop containing nucleoside triphosphate hydrolases"/>
    <property type="match status" value="1"/>
</dbReference>
<dbReference type="AlphaFoldDB" id="A0A5M6DSJ8"/>
<evidence type="ECO:0000256" key="6">
    <source>
        <dbReference type="ARBA" id="ARBA00023141"/>
    </source>
</evidence>
<dbReference type="InterPro" id="IPR031322">
    <property type="entry name" value="Shikimate/glucono_kinase"/>
</dbReference>
<feature type="binding site" evidence="7">
    <location>
        <position position="143"/>
    </location>
    <ligand>
        <name>substrate</name>
    </ligand>
</feature>
<feature type="binding site" evidence="7">
    <location>
        <position position="121"/>
    </location>
    <ligand>
        <name>ATP</name>
        <dbReference type="ChEBI" id="CHEBI:30616"/>
    </ligand>
</feature>